<feature type="compositionally biased region" description="Basic and acidic residues" evidence="7">
    <location>
        <begin position="43"/>
        <end position="59"/>
    </location>
</feature>
<comment type="subcellular location">
    <subcellularLocation>
        <location evidence="1">Secreted</location>
    </subcellularLocation>
</comment>
<dbReference type="InterPro" id="IPR021184">
    <property type="entry name" value="TNF_CS"/>
</dbReference>
<keyword evidence="10" id="KW-1185">Reference proteome</keyword>
<feature type="region of interest" description="Disordered" evidence="7">
    <location>
        <begin position="43"/>
        <end position="119"/>
    </location>
</feature>
<keyword evidence="4" id="KW-0964">Secreted</keyword>
<evidence type="ECO:0000259" key="8">
    <source>
        <dbReference type="PROSITE" id="PS50049"/>
    </source>
</evidence>
<evidence type="ECO:0000256" key="5">
    <source>
        <dbReference type="ARBA" id="ARBA00023157"/>
    </source>
</evidence>
<keyword evidence="6" id="KW-0325">Glycoprotein</keyword>
<dbReference type="PROSITE" id="PS00251">
    <property type="entry name" value="THD_1"/>
    <property type="match status" value="1"/>
</dbReference>
<dbReference type="InterPro" id="IPR051748">
    <property type="entry name" value="TNF_Ligand_Superfamily"/>
</dbReference>
<evidence type="ECO:0000313" key="9">
    <source>
        <dbReference type="EMBL" id="KAG8230787.1"/>
    </source>
</evidence>
<dbReference type="PANTHER" id="PTHR15151">
    <property type="entry name" value="PROTEIN EIGER"/>
    <property type="match status" value="1"/>
</dbReference>
<dbReference type="Pfam" id="PF00229">
    <property type="entry name" value="TNF"/>
    <property type="match status" value="1"/>
</dbReference>
<dbReference type="InterPro" id="IPR008983">
    <property type="entry name" value="Tumour_necrosis_fac-like_dom"/>
</dbReference>
<evidence type="ECO:0000256" key="1">
    <source>
        <dbReference type="ARBA" id="ARBA00004613"/>
    </source>
</evidence>
<evidence type="ECO:0000256" key="7">
    <source>
        <dbReference type="SAM" id="MobiDB-lite"/>
    </source>
</evidence>
<dbReference type="GO" id="GO:0006955">
    <property type="term" value="P:immune response"/>
    <property type="evidence" value="ECO:0007669"/>
    <property type="project" value="InterPro"/>
</dbReference>
<evidence type="ECO:0000256" key="3">
    <source>
        <dbReference type="ARBA" id="ARBA00022514"/>
    </source>
</evidence>
<name>A0A8K0KAI6_LADFU</name>
<keyword evidence="5" id="KW-1015">Disulfide bond</keyword>
<evidence type="ECO:0000256" key="4">
    <source>
        <dbReference type="ARBA" id="ARBA00022525"/>
    </source>
</evidence>
<feature type="domain" description="THD" evidence="8">
    <location>
        <begin position="113"/>
        <end position="260"/>
    </location>
</feature>
<dbReference type="AlphaFoldDB" id="A0A8K0KAI6"/>
<organism evidence="9 10">
    <name type="scientific">Ladona fulva</name>
    <name type="common">Scarce chaser dragonfly</name>
    <name type="synonym">Libellula fulva</name>
    <dbReference type="NCBI Taxonomy" id="123851"/>
    <lineage>
        <taxon>Eukaryota</taxon>
        <taxon>Metazoa</taxon>
        <taxon>Ecdysozoa</taxon>
        <taxon>Arthropoda</taxon>
        <taxon>Hexapoda</taxon>
        <taxon>Insecta</taxon>
        <taxon>Pterygota</taxon>
        <taxon>Palaeoptera</taxon>
        <taxon>Odonata</taxon>
        <taxon>Epiprocta</taxon>
        <taxon>Anisoptera</taxon>
        <taxon>Libelluloidea</taxon>
        <taxon>Libellulidae</taxon>
        <taxon>Ladona</taxon>
    </lineage>
</organism>
<dbReference type="EMBL" id="KZ308512">
    <property type="protein sequence ID" value="KAG8230787.1"/>
    <property type="molecule type" value="Genomic_DNA"/>
</dbReference>
<proteinExistence type="inferred from homology"/>
<sequence>MSVWKLSRPVAVTKQLCHYTRSAEFEFAQGLLKVRKSELINERDDGVESDTRDQSEVKQRLKRSPQNREFQEEDDVEDISRGDRKPKGRRRGGGRDDATVRPGPRMTNPSHSVALHLDGDASNYSMGHRHYEGNGRIRHMEGIFKDWRLKDWAIRFGRHFQLDQTVGTVNVRESGIYFVYAQVHYSDNHDVNGFRILVNNVAVLQCTVTSHGGAHLKSNTCYTGGLVELRTGDNLSVRDLAALRYSIFEAGKSFFGLFRVSHLPTAPREGI</sequence>
<protein>
    <recommendedName>
        <fullName evidence="8">THD domain-containing protein</fullName>
    </recommendedName>
</protein>
<dbReference type="GO" id="GO:0016020">
    <property type="term" value="C:membrane"/>
    <property type="evidence" value="ECO:0007669"/>
    <property type="project" value="InterPro"/>
</dbReference>
<dbReference type="GO" id="GO:0005125">
    <property type="term" value="F:cytokine activity"/>
    <property type="evidence" value="ECO:0007669"/>
    <property type="project" value="UniProtKB-KW"/>
</dbReference>
<keyword evidence="3" id="KW-0202">Cytokine</keyword>
<evidence type="ECO:0000256" key="2">
    <source>
        <dbReference type="ARBA" id="ARBA00008670"/>
    </source>
</evidence>
<reference evidence="9" key="1">
    <citation type="submission" date="2013-04" db="EMBL/GenBank/DDBJ databases">
        <authorList>
            <person name="Qu J."/>
            <person name="Murali S.C."/>
            <person name="Bandaranaike D."/>
            <person name="Bellair M."/>
            <person name="Blankenburg K."/>
            <person name="Chao H."/>
            <person name="Dinh H."/>
            <person name="Doddapaneni H."/>
            <person name="Downs B."/>
            <person name="Dugan-Rocha S."/>
            <person name="Elkadiri S."/>
            <person name="Gnanaolivu R.D."/>
            <person name="Hernandez B."/>
            <person name="Javaid M."/>
            <person name="Jayaseelan J.C."/>
            <person name="Lee S."/>
            <person name="Li M."/>
            <person name="Ming W."/>
            <person name="Munidasa M."/>
            <person name="Muniz J."/>
            <person name="Nguyen L."/>
            <person name="Ongeri F."/>
            <person name="Osuji N."/>
            <person name="Pu L.-L."/>
            <person name="Puazo M."/>
            <person name="Qu C."/>
            <person name="Quiroz J."/>
            <person name="Raj R."/>
            <person name="Weissenberger G."/>
            <person name="Xin Y."/>
            <person name="Zou X."/>
            <person name="Han Y."/>
            <person name="Richards S."/>
            <person name="Worley K."/>
            <person name="Muzny D."/>
            <person name="Gibbs R."/>
        </authorList>
    </citation>
    <scope>NUCLEOTIDE SEQUENCE</scope>
    <source>
        <strain evidence="9">Sampled in the wild</strain>
    </source>
</reference>
<dbReference type="Gene3D" id="2.60.120.40">
    <property type="match status" value="1"/>
</dbReference>
<evidence type="ECO:0000256" key="6">
    <source>
        <dbReference type="ARBA" id="ARBA00023180"/>
    </source>
</evidence>
<dbReference type="OrthoDB" id="6159739at2759"/>
<reference evidence="9" key="2">
    <citation type="submission" date="2017-10" db="EMBL/GenBank/DDBJ databases">
        <title>Ladona fulva Genome sequencing and assembly.</title>
        <authorList>
            <person name="Murali S."/>
            <person name="Richards S."/>
            <person name="Bandaranaike D."/>
            <person name="Bellair M."/>
            <person name="Blankenburg K."/>
            <person name="Chao H."/>
            <person name="Dinh H."/>
            <person name="Doddapaneni H."/>
            <person name="Dugan-Rocha S."/>
            <person name="Elkadiri S."/>
            <person name="Gnanaolivu R."/>
            <person name="Hernandez B."/>
            <person name="Skinner E."/>
            <person name="Javaid M."/>
            <person name="Lee S."/>
            <person name="Li M."/>
            <person name="Ming W."/>
            <person name="Munidasa M."/>
            <person name="Muniz J."/>
            <person name="Nguyen L."/>
            <person name="Hughes D."/>
            <person name="Osuji N."/>
            <person name="Pu L.-L."/>
            <person name="Puazo M."/>
            <person name="Qu C."/>
            <person name="Quiroz J."/>
            <person name="Raj R."/>
            <person name="Weissenberger G."/>
            <person name="Xin Y."/>
            <person name="Zou X."/>
            <person name="Han Y."/>
            <person name="Worley K."/>
            <person name="Muzny D."/>
            <person name="Gibbs R."/>
        </authorList>
    </citation>
    <scope>NUCLEOTIDE SEQUENCE</scope>
    <source>
        <strain evidence="9">Sampled in the wild</strain>
    </source>
</reference>
<gene>
    <name evidence="9" type="ORF">J437_LFUL011351</name>
</gene>
<dbReference type="SUPFAM" id="SSF49842">
    <property type="entry name" value="TNF-like"/>
    <property type="match status" value="1"/>
</dbReference>
<dbReference type="PANTHER" id="PTHR15151:SF24">
    <property type="entry name" value="A PROLIFERATION-INDUCING LIGAND-LIKE PROTEIN-RELATED"/>
    <property type="match status" value="1"/>
</dbReference>
<dbReference type="GO" id="GO:0005164">
    <property type="term" value="F:tumor necrosis factor receptor binding"/>
    <property type="evidence" value="ECO:0007669"/>
    <property type="project" value="InterPro"/>
</dbReference>
<dbReference type="Proteomes" id="UP000792457">
    <property type="component" value="Unassembled WGS sequence"/>
</dbReference>
<dbReference type="PROSITE" id="PS50049">
    <property type="entry name" value="THD_2"/>
    <property type="match status" value="1"/>
</dbReference>
<evidence type="ECO:0000313" key="10">
    <source>
        <dbReference type="Proteomes" id="UP000792457"/>
    </source>
</evidence>
<comment type="similarity">
    <text evidence="2">Belongs to the tumor necrosis factor family.</text>
</comment>
<dbReference type="InterPro" id="IPR006052">
    <property type="entry name" value="TNF_dom"/>
</dbReference>
<accession>A0A8K0KAI6</accession>
<comment type="caution">
    <text evidence="9">The sequence shown here is derived from an EMBL/GenBank/DDBJ whole genome shotgun (WGS) entry which is preliminary data.</text>
</comment>
<dbReference type="GO" id="GO:0005615">
    <property type="term" value="C:extracellular space"/>
    <property type="evidence" value="ECO:0007669"/>
    <property type="project" value="UniProtKB-KW"/>
</dbReference>